<dbReference type="EMBL" id="VJMF01000012">
    <property type="protein sequence ID" value="TRL37421.1"/>
    <property type="molecule type" value="Genomic_DNA"/>
</dbReference>
<proteinExistence type="predicted"/>
<feature type="transmembrane region" description="Helical" evidence="9">
    <location>
        <begin position="461"/>
        <end position="488"/>
    </location>
</feature>
<gene>
    <name evidence="10" type="ORF">FM996_02580</name>
</gene>
<protein>
    <submittedName>
        <fullName evidence="10">MMPL family transporter</fullName>
    </submittedName>
</protein>
<organism evidence="10 11">
    <name type="scientific">Methylosinus sporium</name>
    <dbReference type="NCBI Taxonomy" id="428"/>
    <lineage>
        <taxon>Bacteria</taxon>
        <taxon>Pseudomonadati</taxon>
        <taxon>Pseudomonadota</taxon>
        <taxon>Alphaproteobacteria</taxon>
        <taxon>Hyphomicrobiales</taxon>
        <taxon>Methylocystaceae</taxon>
        <taxon>Methylosinus</taxon>
    </lineage>
</organism>
<dbReference type="InterPro" id="IPR001036">
    <property type="entry name" value="Acrflvin-R"/>
</dbReference>
<evidence type="ECO:0000256" key="3">
    <source>
        <dbReference type="ARBA" id="ARBA00022475"/>
    </source>
</evidence>
<comment type="caution">
    <text evidence="10">The sequence shown here is derived from an EMBL/GenBank/DDBJ whole genome shotgun (WGS) entry which is preliminary data.</text>
</comment>
<feature type="transmembrane region" description="Helical" evidence="9">
    <location>
        <begin position="907"/>
        <end position="930"/>
    </location>
</feature>
<keyword evidence="7 9" id="KW-0472">Membrane</keyword>
<dbReference type="SUPFAM" id="SSF82866">
    <property type="entry name" value="Multidrug efflux transporter AcrB transmembrane domain"/>
    <property type="match status" value="2"/>
</dbReference>
<dbReference type="Proteomes" id="UP000316781">
    <property type="component" value="Unassembled WGS sequence"/>
</dbReference>
<keyword evidence="5 9" id="KW-0812">Transmembrane</keyword>
<keyword evidence="6 9" id="KW-1133">Transmembrane helix</keyword>
<feature type="transmembrane region" description="Helical" evidence="9">
    <location>
        <begin position="527"/>
        <end position="546"/>
    </location>
</feature>
<feature type="transmembrane region" description="Helical" evidence="9">
    <location>
        <begin position="334"/>
        <end position="351"/>
    </location>
</feature>
<dbReference type="Pfam" id="PF00873">
    <property type="entry name" value="ACR_tran"/>
    <property type="match status" value="2"/>
</dbReference>
<evidence type="ECO:0000256" key="9">
    <source>
        <dbReference type="SAM" id="Phobius"/>
    </source>
</evidence>
<dbReference type="SUPFAM" id="SSF82714">
    <property type="entry name" value="Multidrug efflux transporter AcrB TolC docking domain, DN and DC subdomains"/>
    <property type="match status" value="2"/>
</dbReference>
<dbReference type="SUPFAM" id="SSF82693">
    <property type="entry name" value="Multidrug efflux transporter AcrB pore domain, PN1, PN2, PC1 and PC2 subdomains"/>
    <property type="match status" value="4"/>
</dbReference>
<keyword evidence="3" id="KW-1003">Cell membrane</keyword>
<dbReference type="GO" id="GO:0042910">
    <property type="term" value="F:xenobiotic transmembrane transporter activity"/>
    <property type="evidence" value="ECO:0007669"/>
    <property type="project" value="TreeGrafter"/>
</dbReference>
<comment type="subcellular location">
    <subcellularLocation>
        <location evidence="1">Cell inner membrane</location>
        <topology evidence="1">Multi-pass membrane protein</topology>
    </subcellularLocation>
</comment>
<evidence type="ECO:0000256" key="2">
    <source>
        <dbReference type="ARBA" id="ARBA00022448"/>
    </source>
</evidence>
<reference evidence="10 11" key="1">
    <citation type="submission" date="2019-07" db="EMBL/GenBank/DDBJ databases">
        <title>Ln-dependent methylotrophs.</title>
        <authorList>
            <person name="Tani A."/>
        </authorList>
    </citation>
    <scope>NUCLEOTIDE SEQUENCE [LARGE SCALE GENOMIC DNA]</scope>
    <source>
        <strain evidence="10 11">SM89A</strain>
    </source>
</reference>
<dbReference type="GO" id="GO:0005886">
    <property type="term" value="C:plasma membrane"/>
    <property type="evidence" value="ECO:0007669"/>
    <property type="project" value="UniProtKB-SubCell"/>
</dbReference>
<evidence type="ECO:0000256" key="7">
    <source>
        <dbReference type="ARBA" id="ARBA00023136"/>
    </source>
</evidence>
<evidence type="ECO:0000256" key="4">
    <source>
        <dbReference type="ARBA" id="ARBA00022519"/>
    </source>
</evidence>
<evidence type="ECO:0000313" key="10">
    <source>
        <dbReference type="EMBL" id="TRL37421.1"/>
    </source>
</evidence>
<evidence type="ECO:0000313" key="11">
    <source>
        <dbReference type="Proteomes" id="UP000316781"/>
    </source>
</evidence>
<name>A0A549T6D1_METSR</name>
<dbReference type="Gene3D" id="3.30.70.1320">
    <property type="entry name" value="Multidrug efflux transporter AcrB pore domain like"/>
    <property type="match status" value="1"/>
</dbReference>
<sequence>MAALFVRRPVATTLLTLAITVSGLLAFGTLAVAPLPKVDFPTIMVQAQMAGASPETMAATVAAPLERRLGQIADVAEMTSENAVGSTRVILQFGLDRDINGAARDVEAAINAARADLPTALRTKPTYRKFNPAEAPILILALSSRTLTPGQLYDSAATILQQRLLQVEGIGNVDVGGSSLPAVRIDLDPRALFDYGIAMEEIRAALSAANANSAKGAIDEGERRFQIYANDQAKRASDYADLVIAYRDGRPVLLRDIAEVADSVENVRNIGYVNDKSAVVLILFKQPGGNIVEIVDRVKTLLPQLQAALPGDVEMNLSGDRSVTIRSSLAHAEQSLVIAVALVVLVVFVFLRSFRATLIPAVTVPVSILGSFAVMKLCDYSLDNLSLMALTIATGFVVDDSIVVLENITRHREAGASRIEAAIRGAGEVSFTVVSMSVSLVAVFLPILLMGGLVGRLFREFAIVLSIAICVSLLLALTTTPMMCALFLSGKDERPQGRLARATGAALDSVRRSYDLSLRSALAHPRLVLFSLFLTVAFNIFLFAVAPKSLFPQEDGGLMMGGVRADQSISFEAMRRKVEQTLAIMRADPAVETVTASIGDGAVNQARMFTTLKPLDERRDSAFVVMARLRPKLASVPGADVMMFPRQELFLGGRMSFAQFQYTLLADDVVELQSWAPKLYSAMKQQPALVDVTSDQQVAGLETKVVIDRPTAARYGVTPDVIDATLYDAFGQRQVSTIYQDQNQYHVVMGLAPRYLQDPSSVEQLYVSTSGETASGTTSTNATYGTVSGASTSSSTQSTSGSSSARNKATNSIATSSGGRASSAAAISSGRATMIPITAFAHLESSTTPVQINHQGQAAAATISFNLAPGRTLADATAAIEKAVGDIHLPNSIHGSFSGSAGASQSLIGTMPLLIGSALLAVYAVLGILYESYVHPLTILSTLPSAGVGAVLALILAGADFSVIALIGVFLLIGIVKKNAIMIVDFALHAERAEGLPPAEAVHRACLARFRPIMMTTFAALLGAVPLVLDQGVGAELRRPLGVSIIGGLIVSQLLTLYTTPVVYLYLDRLRLWSRRFWRRAFPGSRAAELAE</sequence>
<feature type="transmembrane region" description="Helical" evidence="9">
    <location>
        <begin position="429"/>
        <end position="449"/>
    </location>
</feature>
<dbReference type="FunFam" id="1.20.1640.10:FF:000001">
    <property type="entry name" value="Efflux pump membrane transporter"/>
    <property type="match status" value="1"/>
</dbReference>
<accession>A0A549T6D1</accession>
<keyword evidence="4" id="KW-0997">Cell inner membrane</keyword>
<dbReference type="Gene3D" id="1.20.1640.10">
    <property type="entry name" value="Multidrug efflux transporter AcrB transmembrane domain"/>
    <property type="match status" value="3"/>
</dbReference>
<dbReference type="Gene3D" id="3.30.70.1430">
    <property type="entry name" value="Multidrug efflux transporter AcrB pore domain"/>
    <property type="match status" value="2"/>
</dbReference>
<evidence type="ECO:0000256" key="5">
    <source>
        <dbReference type="ARBA" id="ARBA00022692"/>
    </source>
</evidence>
<dbReference type="InterPro" id="IPR027463">
    <property type="entry name" value="AcrB_DN_DC_subdom"/>
</dbReference>
<keyword evidence="2" id="KW-0813">Transport</keyword>
<feature type="transmembrane region" description="Helical" evidence="9">
    <location>
        <begin position="358"/>
        <end position="375"/>
    </location>
</feature>
<feature type="region of interest" description="Disordered" evidence="8">
    <location>
        <begin position="767"/>
        <end position="820"/>
    </location>
</feature>
<dbReference type="PANTHER" id="PTHR32063">
    <property type="match status" value="1"/>
</dbReference>
<feature type="compositionally biased region" description="Low complexity" evidence="8">
    <location>
        <begin position="768"/>
        <end position="805"/>
    </location>
</feature>
<evidence type="ECO:0000256" key="8">
    <source>
        <dbReference type="SAM" id="MobiDB-lite"/>
    </source>
</evidence>
<dbReference type="PRINTS" id="PR00702">
    <property type="entry name" value="ACRIFLAVINRP"/>
</dbReference>
<dbReference type="AlphaFoldDB" id="A0A549T6D1"/>
<feature type="transmembrane region" description="Helical" evidence="9">
    <location>
        <begin position="1041"/>
        <end position="1067"/>
    </location>
</feature>
<evidence type="ECO:0000256" key="1">
    <source>
        <dbReference type="ARBA" id="ARBA00004429"/>
    </source>
</evidence>
<dbReference type="Gene3D" id="3.30.70.1440">
    <property type="entry name" value="Multidrug efflux transporter AcrB pore domain"/>
    <property type="match status" value="2"/>
</dbReference>
<evidence type="ECO:0000256" key="6">
    <source>
        <dbReference type="ARBA" id="ARBA00022989"/>
    </source>
</evidence>
<feature type="transmembrane region" description="Helical" evidence="9">
    <location>
        <begin position="1009"/>
        <end position="1029"/>
    </location>
</feature>
<dbReference type="FunFam" id="3.30.70.1430:FF:000001">
    <property type="entry name" value="Efflux pump membrane transporter"/>
    <property type="match status" value="1"/>
</dbReference>
<dbReference type="Gene3D" id="3.30.2090.10">
    <property type="entry name" value="Multidrug efflux transporter AcrB TolC docking domain, DN and DC subdomains"/>
    <property type="match status" value="3"/>
</dbReference>
<dbReference type="PANTHER" id="PTHR32063:SF34">
    <property type="entry name" value="MULTIDRUG RESISTANCE PROTEIN MDTC"/>
    <property type="match status" value="1"/>
</dbReference>